<sequence>MIDIAQQLAAIHRAVGNRTLEQSEMVAVTLRREYDAEIADVWEAITEPERVRRWFLPLSGDLREGGSFQLEGNAGGDILTCQAPRLLKVTFGGPVSLVTLTLTEGAEPETTLLELDHTVPKEMAGSGAGALYVGPGWDGALLGLALYLAGQESADPVAAANSTEGQTFSLGSVRAWERTVRESGTATEEELAAAVEVSLAQFAPAVRDLES</sequence>
<keyword evidence="4" id="KW-1185">Reference proteome</keyword>
<evidence type="ECO:0000259" key="2">
    <source>
        <dbReference type="Pfam" id="PF08327"/>
    </source>
</evidence>
<comment type="similarity">
    <text evidence="1">Belongs to the AHA1 family.</text>
</comment>
<dbReference type="SUPFAM" id="SSF55961">
    <property type="entry name" value="Bet v1-like"/>
    <property type="match status" value="1"/>
</dbReference>
<reference evidence="3 4" key="1">
    <citation type="submission" date="2020-08" db="EMBL/GenBank/DDBJ databases">
        <title>Sequencing the genomes of 1000 actinobacteria strains.</title>
        <authorList>
            <person name="Klenk H.-P."/>
        </authorList>
    </citation>
    <scope>NUCLEOTIDE SEQUENCE [LARGE SCALE GENOMIC DNA]</scope>
    <source>
        <strain evidence="3 4">DSM 44230</strain>
    </source>
</reference>
<name>A0A7W7CD68_9PSEU</name>
<dbReference type="RefSeq" id="WP_185004775.1">
    <property type="nucleotide sequence ID" value="NZ_BAAAUI010000074.1"/>
</dbReference>
<dbReference type="Proteomes" id="UP000533598">
    <property type="component" value="Unassembled WGS sequence"/>
</dbReference>
<evidence type="ECO:0000313" key="3">
    <source>
        <dbReference type="EMBL" id="MBB4678973.1"/>
    </source>
</evidence>
<dbReference type="EMBL" id="JACHMH010000001">
    <property type="protein sequence ID" value="MBB4678973.1"/>
    <property type="molecule type" value="Genomic_DNA"/>
</dbReference>
<comment type="caution">
    <text evidence="3">The sequence shown here is derived from an EMBL/GenBank/DDBJ whole genome shotgun (WGS) entry which is preliminary data.</text>
</comment>
<evidence type="ECO:0000313" key="4">
    <source>
        <dbReference type="Proteomes" id="UP000533598"/>
    </source>
</evidence>
<gene>
    <name evidence="3" type="ORF">HNR67_005091</name>
</gene>
<dbReference type="AlphaFoldDB" id="A0A7W7CD68"/>
<evidence type="ECO:0000256" key="1">
    <source>
        <dbReference type="ARBA" id="ARBA00006817"/>
    </source>
</evidence>
<dbReference type="Gene3D" id="3.30.530.20">
    <property type="match status" value="1"/>
</dbReference>
<proteinExistence type="inferred from homology"/>
<feature type="domain" description="Activator of Hsp90 ATPase homologue 1/2-like C-terminal" evidence="2">
    <location>
        <begin position="35"/>
        <end position="148"/>
    </location>
</feature>
<organism evidence="3 4">
    <name type="scientific">Crossiella cryophila</name>
    <dbReference type="NCBI Taxonomy" id="43355"/>
    <lineage>
        <taxon>Bacteria</taxon>
        <taxon>Bacillati</taxon>
        <taxon>Actinomycetota</taxon>
        <taxon>Actinomycetes</taxon>
        <taxon>Pseudonocardiales</taxon>
        <taxon>Pseudonocardiaceae</taxon>
        <taxon>Crossiella</taxon>
    </lineage>
</organism>
<dbReference type="InterPro" id="IPR013538">
    <property type="entry name" value="ASHA1/2-like_C"/>
</dbReference>
<dbReference type="Pfam" id="PF08327">
    <property type="entry name" value="AHSA1"/>
    <property type="match status" value="1"/>
</dbReference>
<accession>A0A7W7CD68</accession>
<dbReference type="InterPro" id="IPR023393">
    <property type="entry name" value="START-like_dom_sf"/>
</dbReference>
<protein>
    <submittedName>
        <fullName evidence="3">Uncharacterized protein YndB with AHSA1/START domain</fullName>
    </submittedName>
</protein>